<feature type="compositionally biased region" description="Polar residues" evidence="1">
    <location>
        <begin position="745"/>
        <end position="756"/>
    </location>
</feature>
<evidence type="ECO:0000313" key="4">
    <source>
        <dbReference type="Proteomes" id="UP000606274"/>
    </source>
</evidence>
<gene>
    <name evidence="3" type="ORF">HF521_017059</name>
</gene>
<feature type="compositionally biased region" description="Low complexity" evidence="1">
    <location>
        <begin position="446"/>
        <end position="458"/>
    </location>
</feature>
<feature type="compositionally biased region" description="Polar residues" evidence="1">
    <location>
        <begin position="497"/>
        <end position="523"/>
    </location>
</feature>
<dbReference type="PANTHER" id="PTHR11852">
    <property type="entry name" value="PLATELET-ACTIVATING FACTOR ACETYLHYDROLASE"/>
    <property type="match status" value="1"/>
</dbReference>
<feature type="compositionally biased region" description="Basic and acidic residues" evidence="1">
    <location>
        <begin position="171"/>
        <end position="182"/>
    </location>
</feature>
<feature type="compositionally biased region" description="Polar residues" evidence="1">
    <location>
        <begin position="970"/>
        <end position="996"/>
    </location>
</feature>
<feature type="compositionally biased region" description="Basic and acidic residues" evidence="1">
    <location>
        <begin position="603"/>
        <end position="620"/>
    </location>
</feature>
<feature type="compositionally biased region" description="Basic and acidic residues" evidence="1">
    <location>
        <begin position="525"/>
        <end position="536"/>
    </location>
</feature>
<evidence type="ECO:0000313" key="3">
    <source>
        <dbReference type="EMBL" id="KAF7708002.1"/>
    </source>
</evidence>
<dbReference type="InterPro" id="IPR057881">
    <property type="entry name" value="ICE1_C"/>
</dbReference>
<dbReference type="PANTHER" id="PTHR11852:SF4">
    <property type="entry name" value="LITTLE ELONGATION COMPLEX SUBUNIT 1"/>
    <property type="match status" value="1"/>
</dbReference>
<feature type="compositionally biased region" description="Basic residues" evidence="1">
    <location>
        <begin position="369"/>
        <end position="378"/>
    </location>
</feature>
<evidence type="ECO:0000259" key="2">
    <source>
        <dbReference type="Pfam" id="PF25817"/>
    </source>
</evidence>
<feature type="region of interest" description="Disordered" evidence="1">
    <location>
        <begin position="662"/>
        <end position="798"/>
    </location>
</feature>
<feature type="region of interest" description="Disordered" evidence="1">
    <location>
        <begin position="443"/>
        <end position="649"/>
    </location>
</feature>
<keyword evidence="4" id="KW-1185">Reference proteome</keyword>
<dbReference type="EMBL" id="JABFDY010000004">
    <property type="protein sequence ID" value="KAF7708002.1"/>
    <property type="molecule type" value="Genomic_DNA"/>
</dbReference>
<dbReference type="Pfam" id="PF25817">
    <property type="entry name" value="ICE1_C"/>
    <property type="match status" value="1"/>
</dbReference>
<dbReference type="Proteomes" id="UP000606274">
    <property type="component" value="Unassembled WGS sequence"/>
</dbReference>
<feature type="compositionally biased region" description="Polar residues" evidence="1">
    <location>
        <begin position="849"/>
        <end position="874"/>
    </location>
</feature>
<organism evidence="3 4">
    <name type="scientific">Silurus meridionalis</name>
    <name type="common">Southern catfish</name>
    <name type="synonym">Silurus soldatovi meridionalis</name>
    <dbReference type="NCBI Taxonomy" id="175797"/>
    <lineage>
        <taxon>Eukaryota</taxon>
        <taxon>Metazoa</taxon>
        <taxon>Chordata</taxon>
        <taxon>Craniata</taxon>
        <taxon>Vertebrata</taxon>
        <taxon>Euteleostomi</taxon>
        <taxon>Actinopterygii</taxon>
        <taxon>Neopterygii</taxon>
        <taxon>Teleostei</taxon>
        <taxon>Ostariophysi</taxon>
        <taxon>Siluriformes</taxon>
        <taxon>Siluridae</taxon>
        <taxon>Silurus</taxon>
    </lineage>
</organism>
<feature type="region of interest" description="Disordered" evidence="1">
    <location>
        <begin position="162"/>
        <end position="182"/>
    </location>
</feature>
<feature type="compositionally biased region" description="Polar residues" evidence="1">
    <location>
        <begin position="888"/>
        <end position="907"/>
    </location>
</feature>
<sequence length="1415" mass="154930">MMPGESQSGPGGVAVEASSGTCQNCTVLNQSLDEYVAALLTLKQKIIDTDLLLSEYKENDIVWANGASRAPSPSVPQFQLQKSQRESAKLHQELDEVLLKLGPLEKQTAEYEAARAELQETTAALKVYQVKCEEADGLREENLKAVALKEKLEEALKKAEEAANAQNLESTKLRSEKTTLESELQKTQESLRSSRKAVEELEDLRLQNAKTLILKSNLENQLLALEDTNLKQNLTIQDLRSKNHSLETNIRVTEEKLTTLENELNKETRCSSTQTENEPNVDKAKVWSLLQEVWHCVSPLSKTPENLHFNHDPASTSRPSGSPPRPLPVSPFGKSMSKSTPKRNKASPRKSNSESSVVGVKSPSEDQKKRKIGRKKKRSSESEDVDQSHAKSDEVSDLSLNIDAPVERILKEVKTSDIWDLLGLSSPLPALLSPLPPDELAEMEVESSLKVSSVSKAAAADDDDDEKSQFSKLKPLEDQVSSVDLKASSVAPDTDNKSLQNVFSESQEKINGTSEDSSTTAKASPQKEPDVERLNRIQDSQPSPIEESTPLCNADQEEPQANCDDEIRHGLELGQQVLIPQEGAEQEDKSVQIQTPPSPHTCSRTEPERTLKKIQAEDQNRFGGYDDESSRAKVNGMTSGDSSDDEEFSGLKRKVRGICSRPASNMFQVQSHEKQESTDHQAQGTNCETEAENFHTENKNEDDGHLKLGSITVSVSEPVNLEDGAEGDGEHDTGPAKEGEDESENLANCSIFNADNQQDECVPSSSPNIENMAGGLKQDDAKPKEPSDKSQDNCPATSVNLDVASKNALASIQSPVLLGKVLTEMGPPLRPVVLPLTATPPKCRKHLTSNRPSIQLPSWSSTEGPFSLKQQSKVLSPDPGLQDEAKATLTTPSPSNGVPSSPLQFGSATPKHALPVPGRLPSSALNSSSPSASQENSMQMLDTMYPDLSAQARTLNILRGNVTLGRAASESGTSPPSVNPISGNKTINSSSTAFTKTEQKPKRTGANVLLPKSAKRLRLDTCSPDPAGLAPPAPRANHNEPSDAPEPSQTNGTTDQANDPQSLISGAFEKLQHAYFDVLPVIRSHVFLGRISQVPVLRDEEKAVISEFCSNQSLAEEFLLAILSKIKTEKDLGRNEILQSHCRVYTGLCRWRGDWQKAHALVYTLLKEDFPEAPKLILFMVTTWPTLLSHASPLCRAINVVIGLKAEGEVLDYLSKYLHWDERPPGDPHDTISTLLTSLLEDDTLIFQKHARHGDDLCPAAWEYIFSLELLCAHLGWKWTHDNIIGKRLWPVMNAWVTQARPQQTPVRDVCVAAVLRLIGRLGQLGLKEKLRTSVQNVAKAINLFGKHGISEGVPREVQLSAVYTIYDLAPSNPKEALEALASWRGQITETVPSAVTSCITQIGSVCRQIKRIKE</sequence>
<comment type="caution">
    <text evidence="3">The sequence shown here is derived from an EMBL/GenBank/DDBJ whole genome shotgun (WGS) entry which is preliminary data.</text>
</comment>
<reference evidence="3" key="1">
    <citation type="submission" date="2020-08" db="EMBL/GenBank/DDBJ databases">
        <title>Chromosome-level assembly of Southern catfish (Silurus meridionalis) provides insights into visual adaptation to the nocturnal and benthic lifestyles.</title>
        <authorList>
            <person name="Zhang Y."/>
            <person name="Wang D."/>
            <person name="Peng Z."/>
        </authorList>
    </citation>
    <scope>NUCLEOTIDE SEQUENCE</scope>
    <source>
        <strain evidence="3">SWU-2019-XX</strain>
        <tissue evidence="3">Muscle</tissue>
    </source>
</reference>
<feature type="region of interest" description="Disordered" evidence="1">
    <location>
        <begin position="966"/>
        <end position="1061"/>
    </location>
</feature>
<feature type="compositionally biased region" description="Polar residues" evidence="1">
    <location>
        <begin position="591"/>
        <end position="602"/>
    </location>
</feature>
<accession>A0A8T0BL55</accession>
<feature type="compositionally biased region" description="Basic and acidic residues" evidence="1">
    <location>
        <begin position="692"/>
        <end position="706"/>
    </location>
</feature>
<feature type="domain" description="Little elongation complex subunit 1 C-terminal" evidence="2">
    <location>
        <begin position="1214"/>
        <end position="1403"/>
    </location>
</feature>
<feature type="region of interest" description="Disordered" evidence="1">
    <location>
        <begin position="302"/>
        <end position="396"/>
    </location>
</feature>
<name>A0A8T0BL55_SILME</name>
<feature type="compositionally biased region" description="Low complexity" evidence="1">
    <location>
        <begin position="920"/>
        <end position="937"/>
    </location>
</feature>
<feature type="compositionally biased region" description="Basic and acidic residues" evidence="1">
    <location>
        <begin position="728"/>
        <end position="738"/>
    </location>
</feature>
<protein>
    <recommendedName>
        <fullName evidence="2">Little elongation complex subunit 1 C-terminal domain-containing protein</fullName>
    </recommendedName>
</protein>
<feature type="region of interest" description="Disordered" evidence="1">
    <location>
        <begin position="841"/>
        <end position="937"/>
    </location>
</feature>
<feature type="compositionally biased region" description="Polar residues" evidence="1">
    <location>
        <begin position="1047"/>
        <end position="1061"/>
    </location>
</feature>
<evidence type="ECO:0000256" key="1">
    <source>
        <dbReference type="SAM" id="MobiDB-lite"/>
    </source>
</evidence>
<proteinExistence type="predicted"/>
<feature type="compositionally biased region" description="Basic and acidic residues" evidence="1">
    <location>
        <begin position="777"/>
        <end position="791"/>
    </location>
</feature>